<protein>
    <recommendedName>
        <fullName evidence="6 7">Polyphosphate kinase</fullName>
        <ecNumber evidence="6 7">2.7.4.1</ecNumber>
    </recommendedName>
    <alternativeName>
        <fullName evidence="6">ATP-polyphosphate phosphotransferase</fullName>
    </alternativeName>
    <alternativeName>
        <fullName evidence="6">Polyphosphoric acid kinase</fullName>
    </alternativeName>
</protein>
<keyword evidence="6" id="KW-0460">Magnesium</keyword>
<evidence type="ECO:0000256" key="4">
    <source>
        <dbReference type="ARBA" id="ARBA00022777"/>
    </source>
</evidence>
<evidence type="ECO:0000256" key="7">
    <source>
        <dbReference type="RuleBase" id="RU003800"/>
    </source>
</evidence>
<feature type="binding site" evidence="6">
    <location>
        <position position="410"/>
    </location>
    <ligand>
        <name>Mg(2+)</name>
        <dbReference type="ChEBI" id="CHEBI:18420"/>
    </ligand>
</feature>
<dbReference type="GO" id="GO:0046872">
    <property type="term" value="F:metal ion binding"/>
    <property type="evidence" value="ECO:0007669"/>
    <property type="project" value="UniProtKB-KW"/>
</dbReference>
<feature type="domain" description="Polyphosphate kinase N-terminal" evidence="10">
    <location>
        <begin position="16"/>
        <end position="121"/>
    </location>
</feature>
<dbReference type="HAMAP" id="MF_00347">
    <property type="entry name" value="Polyphosphate_kinase"/>
    <property type="match status" value="1"/>
</dbReference>
<dbReference type="EC" id="2.7.4.1" evidence="6 7"/>
<dbReference type="Pfam" id="PF17941">
    <property type="entry name" value="PP_kinase_C_1"/>
    <property type="match status" value="1"/>
</dbReference>
<dbReference type="Gene3D" id="3.30.870.10">
    <property type="entry name" value="Endonuclease Chain A"/>
    <property type="match status" value="2"/>
</dbReference>
<dbReference type="InterPro" id="IPR036830">
    <property type="entry name" value="PP_kinase_middle_dom_sf"/>
</dbReference>
<comment type="caution">
    <text evidence="13">The sequence shown here is derived from an EMBL/GenBank/DDBJ whole genome shotgun (WGS) entry which is preliminary data.</text>
</comment>
<accession>A0A830F8M3</accession>
<feature type="compositionally biased region" description="Acidic residues" evidence="8">
    <location>
        <begin position="697"/>
        <end position="710"/>
    </location>
</feature>
<comment type="function">
    <text evidence="6 7">Catalyzes the reversible transfer of the terminal phosphate of ATP to form a long-chain polyphosphate (polyP).</text>
</comment>
<keyword evidence="4 6" id="KW-0418">Kinase</keyword>
<organism evidence="13 14">
    <name type="scientific">Halocalculus aciditolerans</name>
    <dbReference type="NCBI Taxonomy" id="1383812"/>
    <lineage>
        <taxon>Archaea</taxon>
        <taxon>Methanobacteriati</taxon>
        <taxon>Methanobacteriota</taxon>
        <taxon>Stenosarchaea group</taxon>
        <taxon>Halobacteria</taxon>
        <taxon>Halobacteriales</taxon>
        <taxon>Halobacteriaceae</taxon>
        <taxon>Halocalculus</taxon>
    </lineage>
</organism>
<keyword evidence="6" id="KW-0479">Metal-binding</keyword>
<dbReference type="GO" id="GO:0009358">
    <property type="term" value="C:polyphosphate kinase complex"/>
    <property type="evidence" value="ECO:0007669"/>
    <property type="project" value="InterPro"/>
</dbReference>
<dbReference type="SUPFAM" id="SSF143724">
    <property type="entry name" value="PHP14-like"/>
    <property type="match status" value="1"/>
</dbReference>
<keyword evidence="5 6" id="KW-0067">ATP-binding</keyword>
<dbReference type="AlphaFoldDB" id="A0A830F8M3"/>
<name>A0A830F8M3_9EURY</name>
<feature type="binding site" evidence="6">
    <location>
        <position position="54"/>
    </location>
    <ligand>
        <name>ATP</name>
        <dbReference type="ChEBI" id="CHEBI:30616"/>
    </ligand>
</feature>
<dbReference type="Pfam" id="PF02503">
    <property type="entry name" value="PP_kinase"/>
    <property type="match status" value="1"/>
</dbReference>
<dbReference type="Gene3D" id="1.20.58.310">
    <property type="entry name" value="Polyphosphate kinase N-terminal domain"/>
    <property type="match status" value="1"/>
</dbReference>
<dbReference type="NCBIfam" id="TIGR03705">
    <property type="entry name" value="poly_P_kin"/>
    <property type="match status" value="1"/>
</dbReference>
<evidence type="ECO:0000313" key="14">
    <source>
        <dbReference type="Proteomes" id="UP000607197"/>
    </source>
</evidence>
<keyword evidence="2 6" id="KW-0808">Transferase</keyword>
<dbReference type="Gene3D" id="3.30.1840.10">
    <property type="entry name" value="Polyphosphate kinase middle domain"/>
    <property type="match status" value="1"/>
</dbReference>
<evidence type="ECO:0000256" key="3">
    <source>
        <dbReference type="ARBA" id="ARBA00022741"/>
    </source>
</evidence>
<dbReference type="InterPro" id="IPR025200">
    <property type="entry name" value="PPK_C_dom2"/>
</dbReference>
<dbReference type="EMBL" id="BMPG01000001">
    <property type="protein sequence ID" value="GGL50250.1"/>
    <property type="molecule type" value="Genomic_DNA"/>
</dbReference>
<dbReference type="Proteomes" id="UP000607197">
    <property type="component" value="Unassembled WGS sequence"/>
</dbReference>
<dbReference type="InterPro" id="IPR024953">
    <property type="entry name" value="PP_kinase_middle"/>
</dbReference>
<reference evidence="13" key="2">
    <citation type="submission" date="2020-09" db="EMBL/GenBank/DDBJ databases">
        <authorList>
            <person name="Sun Q."/>
            <person name="Ohkuma M."/>
        </authorList>
    </citation>
    <scope>NUCLEOTIDE SEQUENCE</scope>
    <source>
        <strain evidence="13">JCM 19596</strain>
    </source>
</reference>
<dbReference type="InterPro" id="IPR041108">
    <property type="entry name" value="PP_kinase_C_1"/>
</dbReference>
<dbReference type="RefSeq" id="WP_188975600.1">
    <property type="nucleotide sequence ID" value="NZ_BMPG01000001.1"/>
</dbReference>
<feature type="active site" description="Phosphohistidine intermediate" evidence="6">
    <location>
        <position position="440"/>
    </location>
</feature>
<comment type="cofactor">
    <cofactor evidence="6">
        <name>Mg(2+)</name>
        <dbReference type="ChEBI" id="CHEBI:18420"/>
    </cofactor>
</comment>
<feature type="domain" description="Polyphosphate kinase C-terminal" evidence="12">
    <location>
        <begin position="336"/>
        <end position="500"/>
    </location>
</feature>
<evidence type="ECO:0000256" key="5">
    <source>
        <dbReference type="ARBA" id="ARBA00022840"/>
    </source>
</evidence>
<evidence type="ECO:0000259" key="11">
    <source>
        <dbReference type="Pfam" id="PF13090"/>
    </source>
</evidence>
<evidence type="ECO:0000256" key="6">
    <source>
        <dbReference type="HAMAP-Rule" id="MF_00347"/>
    </source>
</evidence>
<dbReference type="PIRSF" id="PIRSF015589">
    <property type="entry name" value="PP_kinase"/>
    <property type="match status" value="1"/>
</dbReference>
<sequence length="763" mass="85093">MTTERDTSDLDDESYYLNRELAELAFQRRVLAEATDDRNPVLERVKFLAILTQNLDEFFMKRIGGLKQQIEAGVDDPTVDGMTPTEQWRAAIETADELFEAQAACWQRVRDGVLADAGIDVVGYEDVAPSERERLDDYFESDVLPTLTPLTFDPAHPFPHISNQSLSIAVLTRDDADEAGETTFSRVKVPGNRPRLVAVGDETFVPLEEVIRHNLDALFPNVDVVDHSLFRVTRNAEVRRNESVAEDLVNRIEAVLKERRFATVVRLEVESGTPDAVVDLLATHLDLAAEEVFELDGLLDYRGLFRLTDLDRPALKLDAWTPRDHPRLPATSGPGVFETIREGDVLVHHPYHSFSRTVQTFFDAAARDPDVLAIKAAIYRTARDSKIIESLIEAARNGKQVAVMVELKARFDEENNLRWVERLEEEGIHVAYGTLGHKAHTKTALVVREESEGVRLYSHVATGNYHSETAEKYEDIGLLTANRGIGNDLVALFNYFTGHSIPQNSRELLVAPVGMRERFLDLIEREAEHARDGEDARIVAKMNRLEHPTVVRALYEASRAGVDIDLVVRDICRLRPGLDGVSETVSVRSIVGRFLEHSRIFYFENTGDPDYFIGSADWMVRNLDNRVEAVTPVTDDGLRDYLDFALDTLLADNWNAWEMNPDGTYDAVTPGDDAVVNAHAVFMERAAAEARVRDVPEVEDIEDTNYDEPVDIGGDASDPARPRSTDRGGSDKVRESGRDGGNEESGDGGEGGASSAVEGRESL</sequence>
<reference evidence="13" key="1">
    <citation type="journal article" date="2014" name="Int. J. Syst. Evol. Microbiol.">
        <title>Complete genome sequence of Corynebacterium casei LMG S-19264T (=DSM 44701T), isolated from a smear-ripened cheese.</title>
        <authorList>
            <consortium name="US DOE Joint Genome Institute (JGI-PGF)"/>
            <person name="Walter F."/>
            <person name="Albersmeier A."/>
            <person name="Kalinowski J."/>
            <person name="Ruckert C."/>
        </authorList>
    </citation>
    <scope>NUCLEOTIDE SEQUENCE</scope>
    <source>
        <strain evidence="13">JCM 19596</strain>
    </source>
</reference>
<dbReference type="InterPro" id="IPR025198">
    <property type="entry name" value="PPK_N_dom"/>
</dbReference>
<dbReference type="CDD" id="cd09168">
    <property type="entry name" value="PLDc_PaPPK1_C2_like"/>
    <property type="match status" value="1"/>
</dbReference>
<feature type="compositionally biased region" description="Basic and acidic residues" evidence="8">
    <location>
        <begin position="718"/>
        <end position="741"/>
    </location>
</feature>
<feature type="domain" description="Polyphosphate kinase C-terminal" evidence="11">
    <location>
        <begin position="508"/>
        <end position="676"/>
    </location>
</feature>
<evidence type="ECO:0000259" key="10">
    <source>
        <dbReference type="Pfam" id="PF13089"/>
    </source>
</evidence>
<dbReference type="InterPro" id="IPR003414">
    <property type="entry name" value="PP_kinase"/>
</dbReference>
<keyword evidence="14" id="KW-1185">Reference proteome</keyword>
<evidence type="ECO:0000313" key="13">
    <source>
        <dbReference type="EMBL" id="GGL50250.1"/>
    </source>
</evidence>
<evidence type="ECO:0000256" key="1">
    <source>
        <dbReference type="ARBA" id="ARBA00022553"/>
    </source>
</evidence>
<dbReference type="GO" id="GO:0006799">
    <property type="term" value="P:polyphosphate biosynthetic process"/>
    <property type="evidence" value="ECO:0007669"/>
    <property type="project" value="UniProtKB-UniRule"/>
</dbReference>
<proteinExistence type="inferred from homology"/>
<gene>
    <name evidence="6 13" type="primary">ppk</name>
    <name evidence="13" type="ORF">GCM10009039_05500</name>
</gene>
<dbReference type="InterPro" id="IPR036832">
    <property type="entry name" value="PPK_N_dom_sf"/>
</dbReference>
<dbReference type="Pfam" id="PF13089">
    <property type="entry name" value="PP_kinase_N"/>
    <property type="match status" value="1"/>
</dbReference>
<dbReference type="SUPFAM" id="SSF56024">
    <property type="entry name" value="Phospholipase D/nuclease"/>
    <property type="match status" value="2"/>
</dbReference>
<dbReference type="NCBIfam" id="NF003921">
    <property type="entry name" value="PRK05443.2-2"/>
    <property type="match status" value="1"/>
</dbReference>
<feature type="binding site" evidence="6">
    <location>
        <position position="569"/>
    </location>
    <ligand>
        <name>ATP</name>
        <dbReference type="ChEBI" id="CHEBI:30616"/>
    </ligand>
</feature>
<dbReference type="OrthoDB" id="74512at2157"/>
<dbReference type="PANTHER" id="PTHR30218">
    <property type="entry name" value="POLYPHOSPHATE KINASE"/>
    <property type="match status" value="1"/>
</dbReference>
<dbReference type="PANTHER" id="PTHR30218:SF0">
    <property type="entry name" value="POLYPHOSPHATE KINASE"/>
    <property type="match status" value="1"/>
</dbReference>
<keyword evidence="1 6" id="KW-0597">Phosphoprotein</keyword>
<dbReference type="GO" id="GO:0008976">
    <property type="term" value="F:polyphosphate kinase activity"/>
    <property type="evidence" value="ECO:0007669"/>
    <property type="project" value="UniProtKB-UniRule"/>
</dbReference>
<feature type="binding site" evidence="6">
    <location>
        <position position="597"/>
    </location>
    <ligand>
        <name>ATP</name>
        <dbReference type="ChEBI" id="CHEBI:30616"/>
    </ligand>
</feature>
<comment type="PTM">
    <text evidence="6 7">An intermediate of this reaction is the autophosphorylated ppk in which a phosphate is covalently linked to a histidine residue through a N-P bond.</text>
</comment>
<evidence type="ECO:0000259" key="12">
    <source>
        <dbReference type="Pfam" id="PF17941"/>
    </source>
</evidence>
<dbReference type="SUPFAM" id="SSF140356">
    <property type="entry name" value="PPK N-terminal domain-like"/>
    <property type="match status" value="1"/>
</dbReference>
<feature type="domain" description="Polyphosphate kinase middle" evidence="9">
    <location>
        <begin position="131"/>
        <end position="307"/>
    </location>
</feature>
<dbReference type="Pfam" id="PF13090">
    <property type="entry name" value="PP_kinase_C"/>
    <property type="match status" value="1"/>
</dbReference>
<evidence type="ECO:0000256" key="8">
    <source>
        <dbReference type="SAM" id="MobiDB-lite"/>
    </source>
</evidence>
<feature type="binding site" evidence="6">
    <location>
        <position position="380"/>
    </location>
    <ligand>
        <name>Mg(2+)</name>
        <dbReference type="ChEBI" id="CHEBI:18420"/>
    </ligand>
</feature>
<evidence type="ECO:0000259" key="9">
    <source>
        <dbReference type="Pfam" id="PF02503"/>
    </source>
</evidence>
<evidence type="ECO:0000256" key="2">
    <source>
        <dbReference type="ARBA" id="ARBA00022679"/>
    </source>
</evidence>
<comment type="similarity">
    <text evidence="6 7">Belongs to the polyphosphate kinase 1 (PPK1) family.</text>
</comment>
<comment type="catalytic activity">
    <reaction evidence="6 7">
        <text>[phosphate](n) + ATP = [phosphate](n+1) + ADP</text>
        <dbReference type="Rhea" id="RHEA:19573"/>
        <dbReference type="Rhea" id="RHEA-COMP:9859"/>
        <dbReference type="Rhea" id="RHEA-COMP:14280"/>
        <dbReference type="ChEBI" id="CHEBI:16838"/>
        <dbReference type="ChEBI" id="CHEBI:30616"/>
        <dbReference type="ChEBI" id="CHEBI:456216"/>
        <dbReference type="EC" id="2.7.4.1"/>
    </reaction>
</comment>
<keyword evidence="3 6" id="KW-0547">Nucleotide-binding</keyword>
<feature type="region of interest" description="Disordered" evidence="8">
    <location>
        <begin position="692"/>
        <end position="763"/>
    </location>
</feature>
<dbReference type="GO" id="GO:0005524">
    <property type="term" value="F:ATP binding"/>
    <property type="evidence" value="ECO:0007669"/>
    <property type="project" value="UniProtKB-KW"/>
</dbReference>
<feature type="binding site" evidence="6">
    <location>
        <position position="473"/>
    </location>
    <ligand>
        <name>ATP</name>
        <dbReference type="ChEBI" id="CHEBI:30616"/>
    </ligand>
</feature>